<feature type="non-terminal residue" evidence="3">
    <location>
        <position position="46"/>
    </location>
</feature>
<protein>
    <submittedName>
        <fullName evidence="3">Lactonase family protein</fullName>
    </submittedName>
</protein>
<dbReference type="AlphaFoldDB" id="A0A423UQB8"/>
<accession>A0A423UQB8</accession>
<comment type="caution">
    <text evidence="3">The sequence shown here is derived from an EMBL/GenBank/DDBJ whole genome shotgun (WGS) entry which is preliminary data.</text>
</comment>
<dbReference type="EMBL" id="QWFA01000301">
    <property type="protein sequence ID" value="ROV64526.1"/>
    <property type="molecule type" value="Genomic_DNA"/>
</dbReference>
<organism evidence="3 4">
    <name type="scientific">Streptomyces globisporus</name>
    <dbReference type="NCBI Taxonomy" id="1908"/>
    <lineage>
        <taxon>Bacteria</taxon>
        <taxon>Bacillati</taxon>
        <taxon>Actinomycetota</taxon>
        <taxon>Actinomycetes</taxon>
        <taxon>Kitasatosporales</taxon>
        <taxon>Streptomycetaceae</taxon>
        <taxon>Streptomyces</taxon>
    </lineage>
</organism>
<evidence type="ECO:0000256" key="2">
    <source>
        <dbReference type="SAM" id="Phobius"/>
    </source>
</evidence>
<evidence type="ECO:0000313" key="4">
    <source>
        <dbReference type="Proteomes" id="UP000285596"/>
    </source>
</evidence>
<keyword evidence="2" id="KW-0472">Membrane</keyword>
<dbReference type="Proteomes" id="UP000285596">
    <property type="component" value="Unassembled WGS sequence"/>
</dbReference>
<dbReference type="InterPro" id="IPR006311">
    <property type="entry name" value="TAT_signal"/>
</dbReference>
<reference evidence="3 4" key="1">
    <citation type="submission" date="2018-08" db="EMBL/GenBank/DDBJ databases">
        <title>Streptomyces globisporus 1912-4Crt, whole genome shotgun sequence.</title>
        <authorList>
            <person name="Matselyukh B."/>
        </authorList>
    </citation>
    <scope>NUCLEOTIDE SEQUENCE [LARGE SCALE GENOMIC DNA]</scope>
    <source>
        <strain evidence="3 4">1912-4Crt</strain>
    </source>
</reference>
<feature type="compositionally biased region" description="Low complexity" evidence="1">
    <location>
        <begin position="12"/>
        <end position="22"/>
    </location>
</feature>
<feature type="transmembrane region" description="Helical" evidence="2">
    <location>
        <begin position="26"/>
        <end position="44"/>
    </location>
</feature>
<sequence>MKPSPHPHSGPEHSAAASGLPGRRGFLGGLLAAAALAAAGPALATP</sequence>
<feature type="region of interest" description="Disordered" evidence="1">
    <location>
        <begin position="1"/>
        <end position="22"/>
    </location>
</feature>
<keyword evidence="2" id="KW-1133">Transmembrane helix</keyword>
<keyword evidence="2" id="KW-0812">Transmembrane</keyword>
<dbReference type="PROSITE" id="PS51318">
    <property type="entry name" value="TAT"/>
    <property type="match status" value="1"/>
</dbReference>
<evidence type="ECO:0000313" key="3">
    <source>
        <dbReference type="EMBL" id="ROV64526.1"/>
    </source>
</evidence>
<proteinExistence type="predicted"/>
<name>A0A423UQB8_STRGL</name>
<gene>
    <name evidence="3" type="ORF">D3105_32335</name>
</gene>
<evidence type="ECO:0000256" key="1">
    <source>
        <dbReference type="SAM" id="MobiDB-lite"/>
    </source>
</evidence>